<feature type="compositionally biased region" description="Basic and acidic residues" evidence="5">
    <location>
        <begin position="247"/>
        <end position="267"/>
    </location>
</feature>
<dbReference type="SUPFAM" id="SSF50156">
    <property type="entry name" value="PDZ domain-like"/>
    <property type="match status" value="1"/>
</dbReference>
<feature type="compositionally biased region" description="Basic and acidic residues" evidence="5">
    <location>
        <begin position="365"/>
        <end position="381"/>
    </location>
</feature>
<feature type="compositionally biased region" description="Polar residues" evidence="5">
    <location>
        <begin position="465"/>
        <end position="480"/>
    </location>
</feature>
<evidence type="ECO:0000313" key="8">
    <source>
        <dbReference type="Proteomes" id="UP001194696"/>
    </source>
</evidence>
<dbReference type="InterPro" id="IPR036034">
    <property type="entry name" value="PDZ_sf"/>
</dbReference>
<feature type="compositionally biased region" description="Acidic residues" evidence="5">
    <location>
        <begin position="511"/>
        <end position="522"/>
    </location>
</feature>
<feature type="compositionally biased region" description="Basic and acidic residues" evidence="5">
    <location>
        <begin position="523"/>
        <end position="545"/>
    </location>
</feature>
<feature type="domain" description="PDZ GRASP-type" evidence="6">
    <location>
        <begin position="112"/>
        <end position="201"/>
    </location>
</feature>
<dbReference type="PROSITE" id="PS51865">
    <property type="entry name" value="PDZ_GRASP"/>
    <property type="match status" value="2"/>
</dbReference>
<keyword evidence="3" id="KW-0333">Golgi apparatus</keyword>
<evidence type="ECO:0000256" key="1">
    <source>
        <dbReference type="ARBA" id="ARBA00004394"/>
    </source>
</evidence>
<feature type="compositionally biased region" description="Basic and acidic residues" evidence="5">
    <location>
        <begin position="481"/>
        <end position="499"/>
    </location>
</feature>
<dbReference type="InterPro" id="IPR007583">
    <property type="entry name" value="GRASP55_65"/>
</dbReference>
<feature type="domain" description="PDZ GRASP-type" evidence="6">
    <location>
        <begin position="14"/>
        <end position="106"/>
    </location>
</feature>
<gene>
    <name evidence="7" type="primary">GORASP2</name>
    <name evidence="7" type="ORF">BGZ96_011228</name>
</gene>
<evidence type="ECO:0000256" key="3">
    <source>
        <dbReference type="ARBA" id="ARBA00023034"/>
    </source>
</evidence>
<keyword evidence="4" id="KW-0472">Membrane</keyword>
<proteinExistence type="predicted"/>
<feature type="compositionally biased region" description="Basic and acidic residues" evidence="5">
    <location>
        <begin position="451"/>
        <end position="461"/>
    </location>
</feature>
<evidence type="ECO:0000256" key="4">
    <source>
        <dbReference type="ARBA" id="ARBA00023136"/>
    </source>
</evidence>
<feature type="compositionally biased region" description="Acidic residues" evidence="5">
    <location>
        <begin position="316"/>
        <end position="329"/>
    </location>
</feature>
<feature type="compositionally biased region" description="Polar residues" evidence="5">
    <location>
        <begin position="291"/>
        <end position="306"/>
    </location>
</feature>
<protein>
    <submittedName>
        <fullName evidence="7">Golgi reassembly-stacking protein 2</fullName>
    </submittedName>
</protein>
<evidence type="ECO:0000256" key="2">
    <source>
        <dbReference type="ARBA" id="ARBA00022737"/>
    </source>
</evidence>
<feature type="compositionally biased region" description="Low complexity" evidence="5">
    <location>
        <begin position="350"/>
        <end position="359"/>
    </location>
</feature>
<dbReference type="Pfam" id="PF04495">
    <property type="entry name" value="GRASP55_65"/>
    <property type="match status" value="1"/>
</dbReference>
<evidence type="ECO:0000259" key="6">
    <source>
        <dbReference type="PROSITE" id="PS51865"/>
    </source>
</evidence>
<dbReference type="EMBL" id="JAAAIM010000777">
    <property type="protein sequence ID" value="KAG0284386.1"/>
    <property type="molecule type" value="Genomic_DNA"/>
</dbReference>
<organism evidence="7 8">
    <name type="scientific">Linnemannia gamsii</name>
    <dbReference type="NCBI Taxonomy" id="64522"/>
    <lineage>
        <taxon>Eukaryota</taxon>
        <taxon>Fungi</taxon>
        <taxon>Fungi incertae sedis</taxon>
        <taxon>Mucoromycota</taxon>
        <taxon>Mortierellomycotina</taxon>
        <taxon>Mortierellomycetes</taxon>
        <taxon>Mortierellales</taxon>
        <taxon>Mortierellaceae</taxon>
        <taxon>Linnemannia</taxon>
    </lineage>
</organism>
<comment type="caution">
    <text evidence="7">The sequence shown here is derived from an EMBL/GenBank/DDBJ whole genome shotgun (WGS) entry which is preliminary data.</text>
</comment>
<comment type="subcellular location">
    <subcellularLocation>
        <location evidence="1">Golgi apparatus membrane</location>
    </subcellularLocation>
</comment>
<dbReference type="InterPro" id="IPR024958">
    <property type="entry name" value="GRASP_PDZ"/>
</dbReference>
<name>A0ABQ7JUA3_9FUNG</name>
<accession>A0ABQ7JUA3</accession>
<dbReference type="Gene3D" id="2.30.42.10">
    <property type="match status" value="2"/>
</dbReference>
<feature type="region of interest" description="Disordered" evidence="5">
    <location>
        <begin position="231"/>
        <end position="545"/>
    </location>
</feature>
<feature type="compositionally biased region" description="Gly residues" evidence="5">
    <location>
        <begin position="438"/>
        <end position="450"/>
    </location>
</feature>
<dbReference type="PANTHER" id="PTHR12893">
    <property type="entry name" value="GOLGI REASSEMBLY STACKING PROTEIN GRASP"/>
    <property type="match status" value="1"/>
</dbReference>
<dbReference type="PANTHER" id="PTHR12893:SF0">
    <property type="entry name" value="GRASP65"/>
    <property type="match status" value="1"/>
</dbReference>
<reference evidence="7 8" key="1">
    <citation type="journal article" date="2020" name="Fungal Divers.">
        <title>Resolving the Mortierellaceae phylogeny through synthesis of multi-gene phylogenetics and phylogenomics.</title>
        <authorList>
            <person name="Vandepol N."/>
            <person name="Liber J."/>
            <person name="Desiro A."/>
            <person name="Na H."/>
            <person name="Kennedy M."/>
            <person name="Barry K."/>
            <person name="Grigoriev I.V."/>
            <person name="Miller A.N."/>
            <person name="O'Donnell K."/>
            <person name="Stajich J.E."/>
            <person name="Bonito G."/>
        </authorList>
    </citation>
    <scope>NUCLEOTIDE SEQUENCE [LARGE SCALE GENOMIC DNA]</scope>
    <source>
        <strain evidence="7 8">AD045</strain>
    </source>
</reference>
<feature type="compositionally biased region" description="Polar residues" evidence="5">
    <location>
        <begin position="275"/>
        <end position="285"/>
    </location>
</feature>
<evidence type="ECO:0000313" key="7">
    <source>
        <dbReference type="EMBL" id="KAG0284386.1"/>
    </source>
</evidence>
<evidence type="ECO:0000256" key="5">
    <source>
        <dbReference type="SAM" id="MobiDB-lite"/>
    </source>
</evidence>
<dbReference type="Proteomes" id="UP001194696">
    <property type="component" value="Unassembled WGS sequence"/>
</dbReference>
<feature type="compositionally biased region" description="Basic and acidic residues" evidence="5">
    <location>
        <begin position="389"/>
        <end position="409"/>
    </location>
</feature>
<keyword evidence="2" id="KW-0677">Repeat</keyword>
<keyword evidence="8" id="KW-1185">Reference proteome</keyword>
<sequence>MGNSASGDKGRYRHGYHVLMVKEDTPAARAGLRPYFDYIMGINGIRLNKEDSVLRDQMELSEDRTVILDIYSTREQALRKIELTPVQKWDNGKDGYIGCSIRFCLFDTISDVVWHILDVAPGSPAMEAGLCAHADYVIGTPLGIMRGERDLYDLVEDYIADELPLHVYNANTNEVREVTIIPREDWGGQGLLGCDVGFGYLHRLPKRDSSVDPTNGSGDIKEKAHSAFIPTEKSAHESTPVFQEKQPLADEHTSNETTSEHTVTEKPAHHHHDVQNSNNTDTQESGHYETTAPTPQSAQLETNVSADEQPVPEPATNDDDDEEEEEEEVTVTVAERSSLEQSGTVATPTAEPAQSAEAMASEEEENRRSESTVTSNEREDPKAEEEESDTRILSEQPDEKTLDLAKIDTTETPAPPPPPHRQQHRPQAMAARMMPGIHGRGSIGGGMGGGRGRERMGHDGFPRNSGISLQDVQAQAQESSLYREEKEKKEKEAEADERMSMSNESLNVQVLDDDNDSDDESFSNEKKGGVKGERGRRRSKEEMDNEFHEIVVEGMIRNMSLGSSIFPL</sequence>